<evidence type="ECO:0000313" key="15">
    <source>
        <dbReference type="EMBL" id="KAH7125860.1"/>
    </source>
</evidence>
<evidence type="ECO:0000256" key="1">
    <source>
        <dbReference type="ARBA" id="ARBA00001971"/>
    </source>
</evidence>
<dbReference type="Pfam" id="PF00067">
    <property type="entry name" value="p450"/>
    <property type="match status" value="1"/>
</dbReference>
<comment type="cofactor">
    <cofactor evidence="1 13">
        <name>heme</name>
        <dbReference type="ChEBI" id="CHEBI:30413"/>
    </cofactor>
</comment>
<feature type="transmembrane region" description="Helical" evidence="14">
    <location>
        <begin position="41"/>
        <end position="59"/>
    </location>
</feature>
<feature type="transmembrane region" description="Helical" evidence="14">
    <location>
        <begin position="12"/>
        <end position="29"/>
    </location>
</feature>
<evidence type="ECO:0000256" key="10">
    <source>
        <dbReference type="ARBA" id="ARBA00023033"/>
    </source>
</evidence>
<dbReference type="InterPro" id="IPR050121">
    <property type="entry name" value="Cytochrome_P450_monoxygenase"/>
</dbReference>
<name>A0A9P9DUC8_9HYPO</name>
<dbReference type="OrthoDB" id="6692864at2759"/>
<dbReference type="AlphaFoldDB" id="A0A9P9DUC8"/>
<dbReference type="GO" id="GO:0016705">
    <property type="term" value="F:oxidoreductase activity, acting on paired donors, with incorporation or reduction of molecular oxygen"/>
    <property type="evidence" value="ECO:0007669"/>
    <property type="project" value="InterPro"/>
</dbReference>
<keyword evidence="8" id="KW-0560">Oxidoreductase</keyword>
<comment type="similarity">
    <text evidence="3">Belongs to the cytochrome P450 family.</text>
</comment>
<sequence>MDHLLANVQSETGFAAAFCAGVILHVGIFRHGEWDLHTTRLLGLVIFLNTSLSCFLFFSPEAEEFDTRWKALRAASLLTFTTLAGIYSSIIVYRAAFHRLNRFPGPFAARISNLYVTLLSIKKFQLYEEVQKLHEKYGDIVRIGPSELSISDPKAVQLLHSNSSPCTKGPWYNILHPVKSLHMIRDQKEHSVRRKTWDKGLSTKALRDYEPRVAKYTNQLLEKMEETKGLPFDASTLFNFYSFDVMGDLAFGKSFDMLKNGVVHYFMKSVHTNMLLVSAFSHLVWIFPLFKEIPGLNYEHIKFQKWLSSQVVDRQKNKPDMPDLFSWILADYDANERPSKQDTVNLHGDAHLIVVAGSDTTAASLTCLFFELATHPDACRRLQDEIDQYYATSSQPEHLSLSKLKYLQACIDESLRLHPPVPSGLQRMTPPEGFQIGEVFIPGNTILQIPSHTLYRDKRVFEQPNEFVPERWTTQPEMTKDGSIFQPFSFGRYSCAGKQLGLMELRYVTSQVLRRYDVKLADGLTPDTFLSGLKDGFTLASPGLKLVLTERRKE</sequence>
<dbReference type="InterPro" id="IPR002401">
    <property type="entry name" value="Cyt_P450_E_grp-I"/>
</dbReference>
<dbReference type="GO" id="GO:0005506">
    <property type="term" value="F:iron ion binding"/>
    <property type="evidence" value="ECO:0007669"/>
    <property type="project" value="InterPro"/>
</dbReference>
<keyword evidence="16" id="KW-1185">Reference proteome</keyword>
<keyword evidence="9 13" id="KW-0408">Iron</keyword>
<evidence type="ECO:0000313" key="16">
    <source>
        <dbReference type="Proteomes" id="UP000738349"/>
    </source>
</evidence>
<comment type="subcellular location">
    <subcellularLocation>
        <location evidence="2">Membrane</location>
    </subcellularLocation>
</comment>
<dbReference type="InterPro" id="IPR001128">
    <property type="entry name" value="Cyt_P450"/>
</dbReference>
<evidence type="ECO:0000256" key="14">
    <source>
        <dbReference type="SAM" id="Phobius"/>
    </source>
</evidence>
<accession>A0A9P9DUC8</accession>
<dbReference type="CDD" id="cd11061">
    <property type="entry name" value="CYP67-like"/>
    <property type="match status" value="1"/>
</dbReference>
<comment type="caution">
    <text evidence="15">The sequence shown here is derived from an EMBL/GenBank/DDBJ whole genome shotgun (WGS) entry which is preliminary data.</text>
</comment>
<dbReference type="PRINTS" id="PR00385">
    <property type="entry name" value="P450"/>
</dbReference>
<feature type="transmembrane region" description="Helical" evidence="14">
    <location>
        <begin position="71"/>
        <end position="93"/>
    </location>
</feature>
<evidence type="ECO:0000256" key="6">
    <source>
        <dbReference type="ARBA" id="ARBA00022723"/>
    </source>
</evidence>
<protein>
    <submittedName>
        <fullName evidence="15">Averantin oxidoreductase</fullName>
    </submittedName>
</protein>
<dbReference type="FunFam" id="1.10.630.10:FF:000063">
    <property type="entry name" value="Cytochrome P450 monooxygenase"/>
    <property type="match status" value="1"/>
</dbReference>
<keyword evidence="11 14" id="KW-0472">Membrane</keyword>
<dbReference type="GO" id="GO:0016020">
    <property type="term" value="C:membrane"/>
    <property type="evidence" value="ECO:0007669"/>
    <property type="project" value="UniProtKB-SubCell"/>
</dbReference>
<keyword evidence="5 14" id="KW-0812">Transmembrane</keyword>
<feature type="binding site" description="axial binding residue" evidence="13">
    <location>
        <position position="495"/>
    </location>
    <ligand>
        <name>heme</name>
        <dbReference type="ChEBI" id="CHEBI:30413"/>
    </ligand>
    <ligandPart>
        <name>Fe</name>
        <dbReference type="ChEBI" id="CHEBI:18248"/>
    </ligandPart>
</feature>
<keyword evidence="6 13" id="KW-0479">Metal-binding</keyword>
<reference evidence="15" key="1">
    <citation type="journal article" date="2021" name="Nat. Commun.">
        <title>Genetic determinants of endophytism in the Arabidopsis root mycobiome.</title>
        <authorList>
            <person name="Mesny F."/>
            <person name="Miyauchi S."/>
            <person name="Thiergart T."/>
            <person name="Pickel B."/>
            <person name="Atanasova L."/>
            <person name="Karlsson M."/>
            <person name="Huettel B."/>
            <person name="Barry K.W."/>
            <person name="Haridas S."/>
            <person name="Chen C."/>
            <person name="Bauer D."/>
            <person name="Andreopoulos W."/>
            <person name="Pangilinan J."/>
            <person name="LaButti K."/>
            <person name="Riley R."/>
            <person name="Lipzen A."/>
            <person name="Clum A."/>
            <person name="Drula E."/>
            <person name="Henrissat B."/>
            <person name="Kohler A."/>
            <person name="Grigoriev I.V."/>
            <person name="Martin F.M."/>
            <person name="Hacquard S."/>
        </authorList>
    </citation>
    <scope>NUCLEOTIDE SEQUENCE</scope>
    <source>
        <strain evidence="15">MPI-CAGE-AT-0147</strain>
    </source>
</reference>
<evidence type="ECO:0000256" key="2">
    <source>
        <dbReference type="ARBA" id="ARBA00004370"/>
    </source>
</evidence>
<dbReference type="GO" id="GO:0004497">
    <property type="term" value="F:monooxygenase activity"/>
    <property type="evidence" value="ECO:0007669"/>
    <property type="project" value="UniProtKB-KW"/>
</dbReference>
<evidence type="ECO:0000256" key="8">
    <source>
        <dbReference type="ARBA" id="ARBA00023002"/>
    </source>
</evidence>
<organism evidence="15 16">
    <name type="scientific">Dactylonectria macrodidyma</name>
    <dbReference type="NCBI Taxonomy" id="307937"/>
    <lineage>
        <taxon>Eukaryota</taxon>
        <taxon>Fungi</taxon>
        <taxon>Dikarya</taxon>
        <taxon>Ascomycota</taxon>
        <taxon>Pezizomycotina</taxon>
        <taxon>Sordariomycetes</taxon>
        <taxon>Hypocreomycetidae</taxon>
        <taxon>Hypocreales</taxon>
        <taxon>Nectriaceae</taxon>
        <taxon>Dactylonectria</taxon>
    </lineage>
</organism>
<evidence type="ECO:0000256" key="13">
    <source>
        <dbReference type="PIRSR" id="PIRSR602401-1"/>
    </source>
</evidence>
<evidence type="ECO:0000256" key="11">
    <source>
        <dbReference type="ARBA" id="ARBA00023136"/>
    </source>
</evidence>
<keyword evidence="4 13" id="KW-0349">Heme</keyword>
<proteinExistence type="inferred from homology"/>
<dbReference type="GO" id="GO:1902181">
    <property type="term" value="P:verruculogen biosynthetic process"/>
    <property type="evidence" value="ECO:0007669"/>
    <property type="project" value="UniProtKB-ARBA"/>
</dbReference>
<evidence type="ECO:0000256" key="3">
    <source>
        <dbReference type="ARBA" id="ARBA00010617"/>
    </source>
</evidence>
<dbReference type="PANTHER" id="PTHR24305:SF187">
    <property type="entry name" value="P450, PUTATIVE (EUROFUNG)-RELATED"/>
    <property type="match status" value="1"/>
</dbReference>
<evidence type="ECO:0000256" key="9">
    <source>
        <dbReference type="ARBA" id="ARBA00023004"/>
    </source>
</evidence>
<dbReference type="GO" id="GO:0020037">
    <property type="term" value="F:heme binding"/>
    <property type="evidence" value="ECO:0007669"/>
    <property type="project" value="InterPro"/>
</dbReference>
<dbReference type="PRINTS" id="PR00463">
    <property type="entry name" value="EP450I"/>
</dbReference>
<gene>
    <name evidence="15" type="ORF">EDB81DRAFT_910536</name>
</gene>
<dbReference type="Proteomes" id="UP000738349">
    <property type="component" value="Unassembled WGS sequence"/>
</dbReference>
<evidence type="ECO:0000256" key="4">
    <source>
        <dbReference type="ARBA" id="ARBA00022617"/>
    </source>
</evidence>
<dbReference type="EMBL" id="JAGMUV010000020">
    <property type="protein sequence ID" value="KAH7125860.1"/>
    <property type="molecule type" value="Genomic_DNA"/>
</dbReference>
<dbReference type="PANTHER" id="PTHR24305">
    <property type="entry name" value="CYTOCHROME P450"/>
    <property type="match status" value="1"/>
</dbReference>
<dbReference type="SUPFAM" id="SSF48264">
    <property type="entry name" value="Cytochrome P450"/>
    <property type="match status" value="1"/>
</dbReference>
<keyword evidence="12" id="KW-0325">Glycoprotein</keyword>
<dbReference type="Gene3D" id="1.10.630.10">
    <property type="entry name" value="Cytochrome P450"/>
    <property type="match status" value="1"/>
</dbReference>
<evidence type="ECO:0000256" key="12">
    <source>
        <dbReference type="ARBA" id="ARBA00023180"/>
    </source>
</evidence>
<dbReference type="InterPro" id="IPR036396">
    <property type="entry name" value="Cyt_P450_sf"/>
</dbReference>
<keyword evidence="7 14" id="KW-1133">Transmembrane helix</keyword>
<evidence type="ECO:0000256" key="7">
    <source>
        <dbReference type="ARBA" id="ARBA00022989"/>
    </source>
</evidence>
<evidence type="ECO:0000256" key="5">
    <source>
        <dbReference type="ARBA" id="ARBA00022692"/>
    </source>
</evidence>
<keyword evidence="10" id="KW-0503">Monooxygenase</keyword>